<evidence type="ECO:0000256" key="2">
    <source>
        <dbReference type="ARBA" id="ARBA00023015"/>
    </source>
</evidence>
<dbReference type="PANTHER" id="PTHR46910:SF37">
    <property type="entry name" value="ZN(II)2CYS6 TRANSCRIPTION FACTOR (EUROFUNG)"/>
    <property type="match status" value="1"/>
</dbReference>
<dbReference type="Proteomes" id="UP001305779">
    <property type="component" value="Unassembled WGS sequence"/>
</dbReference>
<evidence type="ECO:0000256" key="5">
    <source>
        <dbReference type="ARBA" id="ARBA00023242"/>
    </source>
</evidence>
<evidence type="ECO:0000313" key="7">
    <source>
        <dbReference type="Proteomes" id="UP001305779"/>
    </source>
</evidence>
<organism evidence="6 7">
    <name type="scientific">Zasmidium cellare</name>
    <name type="common">Wine cellar mold</name>
    <name type="synonym">Racodium cellare</name>
    <dbReference type="NCBI Taxonomy" id="395010"/>
    <lineage>
        <taxon>Eukaryota</taxon>
        <taxon>Fungi</taxon>
        <taxon>Dikarya</taxon>
        <taxon>Ascomycota</taxon>
        <taxon>Pezizomycotina</taxon>
        <taxon>Dothideomycetes</taxon>
        <taxon>Dothideomycetidae</taxon>
        <taxon>Mycosphaerellales</taxon>
        <taxon>Mycosphaerellaceae</taxon>
        <taxon>Zasmidium</taxon>
    </lineage>
</organism>
<keyword evidence="2" id="KW-0805">Transcription regulation</keyword>
<keyword evidence="3" id="KW-0238">DNA-binding</keyword>
<name>A0ABR0DZZ4_ZASCE</name>
<keyword evidence="4" id="KW-0804">Transcription</keyword>
<evidence type="ECO:0000256" key="1">
    <source>
        <dbReference type="ARBA" id="ARBA00004123"/>
    </source>
</evidence>
<evidence type="ECO:0008006" key="8">
    <source>
        <dbReference type="Google" id="ProtNLM"/>
    </source>
</evidence>
<evidence type="ECO:0000256" key="4">
    <source>
        <dbReference type="ARBA" id="ARBA00023163"/>
    </source>
</evidence>
<dbReference type="CDD" id="cd12148">
    <property type="entry name" value="fungal_TF_MHR"/>
    <property type="match status" value="1"/>
</dbReference>
<comment type="caution">
    <text evidence="6">The sequence shown here is derived from an EMBL/GenBank/DDBJ whole genome shotgun (WGS) entry which is preliminary data.</text>
</comment>
<sequence>MDLPPTDFVVQLLRVFKAEPSLSLLAYGFGTISDVEKLCQAAYFPTEPVTLGQLATMHGIMVFLLREWGLRPGMPFPDHFDYAAIMSLCQKNFETAIKTYEVFANPTLDNTKALRIASPTIQDDDIDVDMFEASSDPKFAPWDHANQAFYNFAKIEGMIYSRLYTAAALRKTNEERLAIAAELEQSLKNWWQQYMPAEVPDCYGLEYFKTIYIVPTKVVWYSLISTIHRGTYATSASPGTITPACYQAACRSIESHLEALNHTRGFVNGEMVHVYLSWNLLYGTFTPIIVVFLHVISTFDGRDLELLLQFYNSLENLPDPSEGTIRFRNACAIFCSVAKAYVGTNAMVPSTAPVQTEAIVRREDIQQAFDPAQMTGYNSAGADSTLNWGQFDPSNLDGMYTFVDNWMDGTQQSIDFLNMDLSNM</sequence>
<reference evidence="6 7" key="1">
    <citation type="journal article" date="2023" name="G3 (Bethesda)">
        <title>A chromosome-level genome assembly of Zasmidium syzygii isolated from banana leaves.</title>
        <authorList>
            <person name="van Westerhoven A.C."/>
            <person name="Mehrabi R."/>
            <person name="Talebi R."/>
            <person name="Steentjes M.B.F."/>
            <person name="Corcolon B."/>
            <person name="Chong P.A."/>
            <person name="Kema G.H.J."/>
            <person name="Seidl M.F."/>
        </authorList>
    </citation>
    <scope>NUCLEOTIDE SEQUENCE [LARGE SCALE GENOMIC DNA]</scope>
    <source>
        <strain evidence="6 7">P124</strain>
    </source>
</reference>
<evidence type="ECO:0000313" key="6">
    <source>
        <dbReference type="EMBL" id="KAK4494571.1"/>
    </source>
</evidence>
<gene>
    <name evidence="6" type="ORF">PRZ48_013927</name>
</gene>
<protein>
    <recommendedName>
        <fullName evidence="8">Transcription factor domain-containing protein</fullName>
    </recommendedName>
</protein>
<comment type="subcellular location">
    <subcellularLocation>
        <location evidence="1">Nucleus</location>
    </subcellularLocation>
</comment>
<evidence type="ECO:0000256" key="3">
    <source>
        <dbReference type="ARBA" id="ARBA00023125"/>
    </source>
</evidence>
<accession>A0ABR0DZZ4</accession>
<proteinExistence type="predicted"/>
<keyword evidence="5" id="KW-0539">Nucleus</keyword>
<dbReference type="EMBL" id="JAXOVC010000013">
    <property type="protein sequence ID" value="KAK4494571.1"/>
    <property type="molecule type" value="Genomic_DNA"/>
</dbReference>
<dbReference type="InterPro" id="IPR050987">
    <property type="entry name" value="AtrR-like"/>
</dbReference>
<dbReference type="PANTHER" id="PTHR46910">
    <property type="entry name" value="TRANSCRIPTION FACTOR PDR1"/>
    <property type="match status" value="1"/>
</dbReference>
<keyword evidence="7" id="KW-1185">Reference proteome</keyword>